<dbReference type="AlphaFoldDB" id="A0A1H6IFL1"/>
<gene>
    <name evidence="2" type="ORF">SAMN02910265_00773</name>
</gene>
<evidence type="ECO:0000313" key="2">
    <source>
        <dbReference type="EMBL" id="SEH45981.1"/>
    </source>
</evidence>
<dbReference type="Proteomes" id="UP000183190">
    <property type="component" value="Unassembled WGS sequence"/>
</dbReference>
<reference evidence="2 3" key="1">
    <citation type="submission" date="2016-10" db="EMBL/GenBank/DDBJ databases">
        <authorList>
            <person name="de Groot N.N."/>
        </authorList>
    </citation>
    <scope>NUCLEOTIDE SEQUENCE [LARGE SCALE GENOMIC DNA]</scope>
    <source>
        <strain evidence="2 3">YAD2003</strain>
    </source>
</reference>
<sequence>MKRAVKAFIAVYFTVIMCFIGGMTAFAWDVDTLRQNITLKNAPEGTAFADILVKDKKNDKYAVDFNEENGKLLGVGKDCGLAKYEEGGYTSMLLRHNCAVFEKSDMENMYVMFGLKEENDEIFNHFSQVKVAYCDKDGNILGVTNASAFETVHFFNTPAAYTIETNGEGIYCRVSTGPPYFMMLVVPVLVLVPSFGIALGVIAKRLRKKAQTAKMIKRIQSGEVDNERKE</sequence>
<organism evidence="2 3">
    <name type="scientific">Ruminococcus flavefaciens</name>
    <dbReference type="NCBI Taxonomy" id="1265"/>
    <lineage>
        <taxon>Bacteria</taxon>
        <taxon>Bacillati</taxon>
        <taxon>Bacillota</taxon>
        <taxon>Clostridia</taxon>
        <taxon>Eubacteriales</taxon>
        <taxon>Oscillospiraceae</taxon>
        <taxon>Ruminococcus</taxon>
    </lineage>
</organism>
<accession>A0A1H6IFL1</accession>
<keyword evidence="1" id="KW-0472">Membrane</keyword>
<feature type="transmembrane region" description="Helical" evidence="1">
    <location>
        <begin position="7"/>
        <end position="28"/>
    </location>
</feature>
<evidence type="ECO:0000313" key="3">
    <source>
        <dbReference type="Proteomes" id="UP000183190"/>
    </source>
</evidence>
<name>A0A1H6IFL1_RUMFL</name>
<feature type="transmembrane region" description="Helical" evidence="1">
    <location>
        <begin position="180"/>
        <end position="202"/>
    </location>
</feature>
<dbReference type="RefSeq" id="WP_074714576.1">
    <property type="nucleotide sequence ID" value="NZ_FNWV01000002.1"/>
</dbReference>
<proteinExistence type="predicted"/>
<keyword evidence="1" id="KW-1133">Transmembrane helix</keyword>
<keyword evidence="1" id="KW-0812">Transmembrane</keyword>
<dbReference type="OrthoDB" id="1819564at2"/>
<protein>
    <submittedName>
        <fullName evidence="2">Uncharacterized protein</fullName>
    </submittedName>
</protein>
<evidence type="ECO:0000256" key="1">
    <source>
        <dbReference type="SAM" id="Phobius"/>
    </source>
</evidence>
<dbReference type="EMBL" id="FNWV01000002">
    <property type="protein sequence ID" value="SEH45981.1"/>
    <property type="molecule type" value="Genomic_DNA"/>
</dbReference>